<keyword evidence="1" id="KW-0812">Transmembrane</keyword>
<evidence type="ECO:0000313" key="3">
    <source>
        <dbReference type="Proteomes" id="UP001221898"/>
    </source>
</evidence>
<dbReference type="InterPro" id="IPR002621">
    <property type="entry name" value="Gemini_mov"/>
</dbReference>
<evidence type="ECO:0000256" key="1">
    <source>
        <dbReference type="SAM" id="Phobius"/>
    </source>
</evidence>
<evidence type="ECO:0000313" key="2">
    <source>
        <dbReference type="EMBL" id="KAJ8362131.1"/>
    </source>
</evidence>
<feature type="transmembrane region" description="Helical" evidence="1">
    <location>
        <begin position="43"/>
        <end position="64"/>
    </location>
</feature>
<keyword evidence="1" id="KW-0472">Membrane</keyword>
<organism evidence="2 3">
    <name type="scientific">Aldrovandia affinis</name>
    <dbReference type="NCBI Taxonomy" id="143900"/>
    <lineage>
        <taxon>Eukaryota</taxon>
        <taxon>Metazoa</taxon>
        <taxon>Chordata</taxon>
        <taxon>Craniata</taxon>
        <taxon>Vertebrata</taxon>
        <taxon>Euteleostomi</taxon>
        <taxon>Actinopterygii</taxon>
        <taxon>Neopterygii</taxon>
        <taxon>Teleostei</taxon>
        <taxon>Notacanthiformes</taxon>
        <taxon>Halosauridae</taxon>
        <taxon>Aldrovandia</taxon>
    </lineage>
</organism>
<gene>
    <name evidence="2" type="ORF">AAFF_G00393020</name>
</gene>
<reference evidence="2" key="1">
    <citation type="journal article" date="2023" name="Science">
        <title>Genome structures resolve the early diversification of teleost fishes.</title>
        <authorList>
            <person name="Parey E."/>
            <person name="Louis A."/>
            <person name="Montfort J."/>
            <person name="Bouchez O."/>
            <person name="Roques C."/>
            <person name="Iampietro C."/>
            <person name="Lluch J."/>
            <person name="Castinel A."/>
            <person name="Donnadieu C."/>
            <person name="Desvignes T."/>
            <person name="Floi Bucao C."/>
            <person name="Jouanno E."/>
            <person name="Wen M."/>
            <person name="Mejri S."/>
            <person name="Dirks R."/>
            <person name="Jansen H."/>
            <person name="Henkel C."/>
            <person name="Chen W.J."/>
            <person name="Zahm M."/>
            <person name="Cabau C."/>
            <person name="Klopp C."/>
            <person name="Thompson A.W."/>
            <person name="Robinson-Rechavi M."/>
            <person name="Braasch I."/>
            <person name="Lecointre G."/>
            <person name="Bobe J."/>
            <person name="Postlethwait J.H."/>
            <person name="Berthelot C."/>
            <person name="Roest Crollius H."/>
            <person name="Guiguen Y."/>
        </authorList>
    </citation>
    <scope>NUCLEOTIDE SEQUENCE</scope>
    <source>
        <strain evidence="2">NC1722</strain>
    </source>
</reference>
<sequence>MYALWNNDGPSKEYQYQLNVGAAEEPTTPPSPKTSGAHPWKPFGIVAIVTFVLIGCAVLAYLGYRWKNRNDEGKY</sequence>
<name>A0AAD7VY50_9TELE</name>
<keyword evidence="3" id="KW-1185">Reference proteome</keyword>
<dbReference type="GO" id="GO:0046740">
    <property type="term" value="P:transport of virus in host, cell to cell"/>
    <property type="evidence" value="ECO:0007669"/>
    <property type="project" value="InterPro"/>
</dbReference>
<proteinExistence type="predicted"/>
<accession>A0AAD7VY50</accession>
<dbReference type="AlphaFoldDB" id="A0AAD7VY50"/>
<dbReference type="GO" id="GO:0016020">
    <property type="term" value="C:membrane"/>
    <property type="evidence" value="ECO:0007669"/>
    <property type="project" value="InterPro"/>
</dbReference>
<dbReference type="Proteomes" id="UP001221898">
    <property type="component" value="Unassembled WGS sequence"/>
</dbReference>
<comment type="caution">
    <text evidence="2">The sequence shown here is derived from an EMBL/GenBank/DDBJ whole genome shotgun (WGS) entry which is preliminary data.</text>
</comment>
<protein>
    <submittedName>
        <fullName evidence="2">Uncharacterized protein</fullName>
    </submittedName>
</protein>
<keyword evidence="1" id="KW-1133">Transmembrane helix</keyword>
<dbReference type="EMBL" id="JAINUG010000749">
    <property type="protein sequence ID" value="KAJ8362131.1"/>
    <property type="molecule type" value="Genomic_DNA"/>
</dbReference>
<dbReference type="Pfam" id="PF01708">
    <property type="entry name" value="Gemini_mov"/>
    <property type="match status" value="1"/>
</dbReference>